<dbReference type="Pfam" id="PF07748">
    <property type="entry name" value="Glyco_hydro_38C"/>
    <property type="match status" value="1"/>
</dbReference>
<proteinExistence type="predicted"/>
<dbReference type="EMBL" id="CAJJDM010000028">
    <property type="protein sequence ID" value="CAD8059770.1"/>
    <property type="molecule type" value="Genomic_DNA"/>
</dbReference>
<dbReference type="FunFam" id="1.20.1270.50:FF:000007">
    <property type="entry name" value="Cytosolic alpha-mannosidase"/>
    <property type="match status" value="1"/>
</dbReference>
<organism evidence="4 5">
    <name type="scientific">Paramecium primaurelia</name>
    <dbReference type="NCBI Taxonomy" id="5886"/>
    <lineage>
        <taxon>Eukaryota</taxon>
        <taxon>Sar</taxon>
        <taxon>Alveolata</taxon>
        <taxon>Ciliophora</taxon>
        <taxon>Intramacronucleata</taxon>
        <taxon>Oligohymenophorea</taxon>
        <taxon>Peniculida</taxon>
        <taxon>Parameciidae</taxon>
        <taxon>Paramecium</taxon>
    </lineage>
</organism>
<dbReference type="FunFam" id="3.20.110.10:FF:000013">
    <property type="entry name" value="Uncharacterized protein"/>
    <property type="match status" value="1"/>
</dbReference>
<feature type="chain" id="PRO_5035863157" description="Glycoside hydrolase family 38 central domain-containing protein" evidence="2">
    <location>
        <begin position="18"/>
        <end position="954"/>
    </location>
</feature>
<dbReference type="Pfam" id="PF09261">
    <property type="entry name" value="Alpha-mann_mid"/>
    <property type="match status" value="1"/>
</dbReference>
<dbReference type="GO" id="GO:0006013">
    <property type="term" value="P:mannose metabolic process"/>
    <property type="evidence" value="ECO:0007669"/>
    <property type="project" value="InterPro"/>
</dbReference>
<dbReference type="Pfam" id="PF01074">
    <property type="entry name" value="Glyco_hydro_38N"/>
    <property type="match status" value="1"/>
</dbReference>
<evidence type="ECO:0000256" key="2">
    <source>
        <dbReference type="SAM" id="SignalP"/>
    </source>
</evidence>
<dbReference type="Proteomes" id="UP000688137">
    <property type="component" value="Unassembled WGS sequence"/>
</dbReference>
<reference evidence="4" key="1">
    <citation type="submission" date="2021-01" db="EMBL/GenBank/DDBJ databases">
        <authorList>
            <consortium name="Genoscope - CEA"/>
            <person name="William W."/>
        </authorList>
    </citation>
    <scope>NUCLEOTIDE SEQUENCE</scope>
</reference>
<gene>
    <name evidence="4" type="ORF">PPRIM_AZ9-3.1.T0290158</name>
</gene>
<sequence length="954" mass="111863">MNFWCFLMLILLQQSYSRFFGLTNKLGSQKLKVILLPHSHDDVGWLDTVDQIYLSGPGVKNIISSYINALLENEDRKFVQVEIVYFERWWNEQSVLMQQKVKGLVENGQLSFAAGGLVMNDEATPYYEDIIDQITYGHEFLFKTFNVIPRVGWQIDPFGHSNAQSILSYLFGMEATFYARIDYQDKEYRQKNKELEMIHIPYTTSKQNYPILIHVNYFHYSSPPRFDFDPLRNSGGYVNDQNVQSKADDLNQYFVRQGQYYRGQVLTHTLGDDNEWSNSKSYYENMEKVVNYINSHPDKYNIVIKFGTPQDYIEEINEYSDEIFYPTKNDDFFPYADKQHCYWTGYFTSKIAFKGFVRYTGRYFQQLKTFISYSFASHNQDILDLKQPLLKALKELGYTLGVSQHHDAVTGTSKEHVTKDYVKMLHRDLTKMNKEFHRLMKIVIQKDLNEKNIDELYQYTYNSTSSECVEIYQNLQNNKTILLTIVDTKINENDQDIIKIKVPKLPLNIIDIQNKLVQGDVICSNSKDEQDCTLYFNYNIKKGVQYYKIKQGNNNQESSAKIIASETFTNITANTKIQLDDGPEFQLQYKYYIASTDNVQPSGAYIFRPQGGAQVYGSIQNVKVFNGTILTELNIERSNVNTWIRKYKILNSQYEVETFIDSIQKEQNKGKEVIVIFKSDNIKNQKVFYTDSNGMDLQQRKIGYRETWSLQTNEFVAENYYPINGIIQIKDHTSHNVMAVINDRSQGGSSFNDGEIEIMIHRRMYQDDRRGVAEALNEEEDNPQCKDQLQQNCQRIVGLRQKIIHKLLFFDQEHQPNLARKAQLYLDFQPIKIFAIDSQDQFTENLQIQQFQSLLNKIQVFNPKGEAIIKFYLIPREENNEYLLRIHNMQEQNNVKISFPNDISTEETILSGLRQWSEQQKIRLVWSKNQIQDTTYIPLDEVAPQQIKTFVIKI</sequence>
<evidence type="ECO:0000256" key="1">
    <source>
        <dbReference type="ARBA" id="ARBA00023157"/>
    </source>
</evidence>
<keyword evidence="2" id="KW-0732">Signal</keyword>
<keyword evidence="1" id="KW-1015">Disulfide bond</keyword>
<evidence type="ECO:0000313" key="5">
    <source>
        <dbReference type="Proteomes" id="UP000688137"/>
    </source>
</evidence>
<dbReference type="InterPro" id="IPR050843">
    <property type="entry name" value="Glycosyl_Hydrlase_38"/>
</dbReference>
<name>A0A8S1KWC2_PARPR</name>
<feature type="signal peptide" evidence="2">
    <location>
        <begin position="1"/>
        <end position="17"/>
    </location>
</feature>
<dbReference type="InterPro" id="IPR015341">
    <property type="entry name" value="Glyco_hydro_38_cen"/>
</dbReference>
<dbReference type="InterPro" id="IPR000602">
    <property type="entry name" value="Glyco_hydro_38_N"/>
</dbReference>
<dbReference type="FunFam" id="2.70.98.30:FF:000011">
    <property type="entry name" value="Uncharacterized protein"/>
    <property type="match status" value="1"/>
</dbReference>
<dbReference type="PANTHER" id="PTHR11607:SF3">
    <property type="entry name" value="LYSOSOMAL ALPHA-MANNOSIDASE"/>
    <property type="match status" value="1"/>
</dbReference>
<dbReference type="InterPro" id="IPR011682">
    <property type="entry name" value="Glyco_hydro_38_C"/>
</dbReference>
<feature type="domain" description="Glycoside hydrolase family 38 central" evidence="3">
    <location>
        <begin position="341"/>
        <end position="425"/>
    </location>
</feature>
<protein>
    <recommendedName>
        <fullName evidence="3">Glycoside hydrolase family 38 central domain-containing protein</fullName>
    </recommendedName>
</protein>
<dbReference type="OMA" id="QVMGIMQ"/>
<evidence type="ECO:0000313" key="4">
    <source>
        <dbReference type="EMBL" id="CAD8059770.1"/>
    </source>
</evidence>
<dbReference type="SMART" id="SM00872">
    <property type="entry name" value="Alpha-mann_mid"/>
    <property type="match status" value="1"/>
</dbReference>
<comment type="caution">
    <text evidence="4">The sequence shown here is derived from an EMBL/GenBank/DDBJ whole genome shotgun (WGS) entry which is preliminary data.</text>
</comment>
<keyword evidence="5" id="KW-1185">Reference proteome</keyword>
<accession>A0A8S1KWC2</accession>
<dbReference type="CDD" id="cd10810">
    <property type="entry name" value="GH38N_AMII_LAM_like"/>
    <property type="match status" value="1"/>
</dbReference>
<dbReference type="AlphaFoldDB" id="A0A8S1KWC2"/>
<dbReference type="GO" id="GO:0004559">
    <property type="term" value="F:alpha-mannosidase activity"/>
    <property type="evidence" value="ECO:0007669"/>
    <property type="project" value="InterPro"/>
</dbReference>
<evidence type="ECO:0000259" key="3">
    <source>
        <dbReference type="SMART" id="SM00872"/>
    </source>
</evidence>
<dbReference type="PANTHER" id="PTHR11607">
    <property type="entry name" value="ALPHA-MANNOSIDASE"/>
    <property type="match status" value="1"/>
</dbReference>